<dbReference type="Pfam" id="PF08843">
    <property type="entry name" value="AbiEii"/>
    <property type="match status" value="1"/>
</dbReference>
<evidence type="ECO:0000313" key="1">
    <source>
        <dbReference type="EMBL" id="TDF92109.1"/>
    </source>
</evidence>
<keyword evidence="1" id="KW-0808">Transferase</keyword>
<dbReference type="GO" id="GO:0016740">
    <property type="term" value="F:transferase activity"/>
    <property type="evidence" value="ECO:0007669"/>
    <property type="project" value="UniProtKB-KW"/>
</dbReference>
<dbReference type="OrthoDB" id="4084402at2"/>
<sequence>MSMVNGSTHYASANAFRRALEDRLKSEAKARGRALGELRREFLFQRFLALIFFAPDGKWVLKGGASLLMRLAEARFSKDLDLLHLGELSAGEAIAELRDLTAPREGDHLTFVIEDGVSYSRTNPVVEIRVNAYIGAKYDSFPIDLARELHLLAAPERVRPKPVVDVPGLAELPEVVLYPLTDQVADKVCAMYELHGDLQNPSSRYRDLVDLALIISTCEFDAVPVSRALHSESSRRRMQLPAEMVSPGPQWSAGYSATARKTKIAKTLHTIDAALEHVGICLNPLLNGSRERGRWRPGPGWSD</sequence>
<comment type="caution">
    <text evidence="1">The sequence shown here is derived from an EMBL/GenBank/DDBJ whole genome shotgun (WGS) entry which is preliminary data.</text>
</comment>
<reference evidence="1 2" key="1">
    <citation type="submission" date="2019-03" db="EMBL/GenBank/DDBJ databases">
        <title>Whole genome sequence of Arthrobacter sp JH1-1.</title>
        <authorList>
            <person name="Trinh H.N."/>
        </authorList>
    </citation>
    <scope>NUCLEOTIDE SEQUENCE [LARGE SCALE GENOMIC DNA]</scope>
    <source>
        <strain evidence="1 2">JH1-1</strain>
    </source>
</reference>
<accession>A0A4R5KAG9</accession>
<proteinExistence type="predicted"/>
<dbReference type="AlphaFoldDB" id="A0A4R5KAG9"/>
<dbReference type="Proteomes" id="UP000295511">
    <property type="component" value="Unassembled WGS sequence"/>
</dbReference>
<organism evidence="1 2">
    <name type="scientific">Arthrobacter terricola</name>
    <dbReference type="NCBI Taxonomy" id="2547396"/>
    <lineage>
        <taxon>Bacteria</taxon>
        <taxon>Bacillati</taxon>
        <taxon>Actinomycetota</taxon>
        <taxon>Actinomycetes</taxon>
        <taxon>Micrococcales</taxon>
        <taxon>Micrococcaceae</taxon>
        <taxon>Arthrobacter</taxon>
    </lineage>
</organism>
<name>A0A4R5KAG9_9MICC</name>
<dbReference type="InterPro" id="IPR014942">
    <property type="entry name" value="AbiEii"/>
</dbReference>
<evidence type="ECO:0000313" key="2">
    <source>
        <dbReference type="Proteomes" id="UP000295511"/>
    </source>
</evidence>
<dbReference type="EMBL" id="SMRU01000025">
    <property type="protein sequence ID" value="TDF92109.1"/>
    <property type="molecule type" value="Genomic_DNA"/>
</dbReference>
<keyword evidence="2" id="KW-1185">Reference proteome</keyword>
<protein>
    <submittedName>
        <fullName evidence="1">Nucleotidyl transferase AbiEii/AbiGii toxin family protein</fullName>
    </submittedName>
</protein>
<gene>
    <name evidence="1" type="ORF">E1809_19225</name>
</gene>